<comment type="subcellular location">
    <subcellularLocation>
        <location evidence="1">Cell envelope</location>
    </subcellularLocation>
</comment>
<gene>
    <name evidence="7" type="primary">ytgA</name>
    <name evidence="7" type="ORF">DB44_AT00110</name>
</gene>
<dbReference type="GO" id="GO:0007155">
    <property type="term" value="P:cell adhesion"/>
    <property type="evidence" value="ECO:0007669"/>
    <property type="project" value="InterPro"/>
</dbReference>
<dbReference type="SUPFAM" id="SSF53807">
    <property type="entry name" value="Helical backbone' metal receptor"/>
    <property type="match status" value="1"/>
</dbReference>
<organism evidence="7 8">
    <name type="scientific">Candidatus Protochlamydia amoebophila</name>
    <dbReference type="NCBI Taxonomy" id="362787"/>
    <lineage>
        <taxon>Bacteria</taxon>
        <taxon>Pseudomonadati</taxon>
        <taxon>Chlamydiota</taxon>
        <taxon>Chlamydiia</taxon>
        <taxon>Parachlamydiales</taxon>
        <taxon>Parachlamydiaceae</taxon>
        <taxon>Candidatus Protochlamydia</taxon>
    </lineage>
</organism>
<comment type="caution">
    <text evidence="7">The sequence shown here is derived from an EMBL/GenBank/DDBJ whole genome shotgun (WGS) entry which is preliminary data.</text>
</comment>
<evidence type="ECO:0000256" key="4">
    <source>
        <dbReference type="ARBA" id="ARBA00022723"/>
    </source>
</evidence>
<keyword evidence="5" id="KW-0732">Signal</keyword>
<dbReference type="PANTHER" id="PTHR42953">
    <property type="entry name" value="HIGH-AFFINITY ZINC UPTAKE SYSTEM PROTEIN ZNUA-RELATED"/>
    <property type="match status" value="1"/>
</dbReference>
<accession>A0A0C1K3L7</accession>
<name>A0A0C1K3L7_9BACT</name>
<dbReference type="AlphaFoldDB" id="A0A0C1K3L7"/>
<keyword evidence="4" id="KW-0479">Metal-binding</keyword>
<dbReference type="PRINTS" id="PR00690">
    <property type="entry name" value="ADHESNFAMILY"/>
</dbReference>
<dbReference type="InterPro" id="IPR006128">
    <property type="entry name" value="Lipoprotein_PsaA-like"/>
</dbReference>
<dbReference type="GO" id="GO:0030313">
    <property type="term" value="C:cell envelope"/>
    <property type="evidence" value="ECO:0007669"/>
    <property type="project" value="UniProtKB-SubCell"/>
</dbReference>
<dbReference type="RefSeq" id="WP_039356360.1">
    <property type="nucleotide sequence ID" value="NZ_JSAN01000018.1"/>
</dbReference>
<dbReference type="InterPro" id="IPR050492">
    <property type="entry name" value="Bact_metal-bind_prot9"/>
</dbReference>
<dbReference type="Proteomes" id="UP000031465">
    <property type="component" value="Unassembled WGS sequence"/>
</dbReference>
<evidence type="ECO:0000256" key="6">
    <source>
        <dbReference type="RuleBase" id="RU003512"/>
    </source>
</evidence>
<dbReference type="GO" id="GO:0030001">
    <property type="term" value="P:metal ion transport"/>
    <property type="evidence" value="ECO:0007669"/>
    <property type="project" value="InterPro"/>
</dbReference>
<dbReference type="PROSITE" id="PS51257">
    <property type="entry name" value="PROKAR_LIPOPROTEIN"/>
    <property type="match status" value="1"/>
</dbReference>
<evidence type="ECO:0000313" key="7">
    <source>
        <dbReference type="EMBL" id="KIC73892.1"/>
    </source>
</evidence>
<evidence type="ECO:0000313" key="8">
    <source>
        <dbReference type="Proteomes" id="UP000031465"/>
    </source>
</evidence>
<dbReference type="PRINTS" id="PR00691">
    <property type="entry name" value="ADHESINB"/>
</dbReference>
<dbReference type="InterPro" id="IPR006127">
    <property type="entry name" value="ZnuA-like"/>
</dbReference>
<dbReference type="Gene3D" id="3.40.50.1980">
    <property type="entry name" value="Nitrogenase molybdenum iron protein domain"/>
    <property type="match status" value="2"/>
</dbReference>
<dbReference type="PATRIC" id="fig|362787.3.peg.287"/>
<evidence type="ECO:0000256" key="5">
    <source>
        <dbReference type="ARBA" id="ARBA00022729"/>
    </source>
</evidence>
<keyword evidence="3 6" id="KW-0813">Transport</keyword>
<comment type="similarity">
    <text evidence="2 6">Belongs to the bacterial solute-binding protein 9 family.</text>
</comment>
<dbReference type="Pfam" id="PF01297">
    <property type="entry name" value="ZnuA"/>
    <property type="match status" value="1"/>
</dbReference>
<evidence type="ECO:0000256" key="1">
    <source>
        <dbReference type="ARBA" id="ARBA00004196"/>
    </source>
</evidence>
<evidence type="ECO:0000256" key="2">
    <source>
        <dbReference type="ARBA" id="ARBA00011028"/>
    </source>
</evidence>
<dbReference type="GO" id="GO:0046872">
    <property type="term" value="F:metal ion binding"/>
    <property type="evidence" value="ECO:0007669"/>
    <property type="project" value="UniProtKB-KW"/>
</dbReference>
<keyword evidence="7" id="KW-0449">Lipoprotein</keyword>
<dbReference type="PANTHER" id="PTHR42953:SF1">
    <property type="entry name" value="METAL-BINDING PROTEIN HI_0362-RELATED"/>
    <property type="match status" value="1"/>
</dbReference>
<evidence type="ECO:0000256" key="3">
    <source>
        <dbReference type="ARBA" id="ARBA00022448"/>
    </source>
</evidence>
<proteinExistence type="inferred from homology"/>
<protein>
    <submittedName>
        <fullName evidence="7">Putative metal-binding lipoprotein</fullName>
    </submittedName>
</protein>
<sequence>MRQYLLVVLSFVGLLALISCSKVTHSKRHAEFQQWIHANDKIKVLSTTAMINDLVQKIGGDRVDTFTLIQGELDPHSYQLVKGDDEKLMFAHLIFYNGLGLEHGPSLHYHLVENPKAYALGDWVEKQDPSAIIYVNGQKDPHLWMDISLWLKTISLIVERLSEQDPLHADLFRKNANEFQKEMLKVHEEVKEMLGQIPAEKRFMVTSHDAFNYFTRAYLAEGNERETGEWSKRFAAPEGLAPESQLSVTDIKMIINYLKKNHISVVFPESNVSRDSIRKIVQAGQEEGLRVEMACCPLYGDAMGKPGSDGDSYLKMIKYNAKILTRYMNENISFDK</sequence>
<dbReference type="EMBL" id="JSAN01000018">
    <property type="protein sequence ID" value="KIC73892.1"/>
    <property type="molecule type" value="Genomic_DNA"/>
</dbReference>
<dbReference type="InterPro" id="IPR006129">
    <property type="entry name" value="AdhesinB"/>
</dbReference>
<reference evidence="7 8" key="1">
    <citation type="journal article" date="2014" name="Mol. Biol. Evol.">
        <title>Massive expansion of Ubiquitination-related gene families within the Chlamydiae.</title>
        <authorList>
            <person name="Domman D."/>
            <person name="Collingro A."/>
            <person name="Lagkouvardos I."/>
            <person name="Gehre L."/>
            <person name="Weinmaier T."/>
            <person name="Rattei T."/>
            <person name="Subtil A."/>
            <person name="Horn M."/>
        </authorList>
    </citation>
    <scope>NUCLEOTIDE SEQUENCE [LARGE SCALE GENOMIC DNA]</scope>
    <source>
        <strain evidence="7 8">EI2</strain>
    </source>
</reference>